<reference evidence="1" key="2">
    <citation type="submission" date="2021-01" db="EMBL/GenBank/DDBJ databases">
        <authorList>
            <person name="Schikora-Tamarit M.A."/>
        </authorList>
    </citation>
    <scope>NUCLEOTIDE SEQUENCE</scope>
    <source>
        <strain evidence="1">NCAIM Y.01608</strain>
    </source>
</reference>
<name>A0A9P8T1V8_9ASCO</name>
<gene>
    <name evidence="1" type="ORF">OGATHE_004789</name>
</gene>
<reference evidence="1" key="1">
    <citation type="journal article" date="2021" name="Open Biol.">
        <title>Shared evolutionary footprints suggest mitochondrial oxidative damage underlies multiple complex I losses in fungi.</title>
        <authorList>
            <person name="Schikora-Tamarit M.A."/>
            <person name="Marcet-Houben M."/>
            <person name="Nosek J."/>
            <person name="Gabaldon T."/>
        </authorList>
    </citation>
    <scope>NUCLEOTIDE SEQUENCE</scope>
    <source>
        <strain evidence="1">NCAIM Y.01608</strain>
    </source>
</reference>
<sequence>MVNSEPSLVRADGAVETLERVALELQIVADDVKNAHHLGENEHAMAVSVELVEQLVQKHHFSRRHNQALEDIFSRVRAHLGQHVLLDAVKQVRVVRGLFQLGHDIEQRDLRPARTLVQGAVVLGEDVLVVLGLDIGELDSENTLGLAGERRLDVFFESAQDEGLDGSLERLDVALGLGIRRVEVDLLVDLELARHQEVAERSQFLEVVLQGSSRDEQSIGHLKLAQTLVERALGVFQPVRLVDSQILPLEASQLRTVLQNVLVRRQKHIELDLLAVAANVELVVTDRLSGLGVAHVVDHVDVRSPLIEGLLPRRHRRQRHDHQMRAVLPSGVDQPRQKRHCLDGLSEPHLIGKNAVLVA</sequence>
<dbReference type="AlphaFoldDB" id="A0A9P8T1V8"/>
<organism evidence="1 2">
    <name type="scientific">Ogataea polymorpha</name>
    <dbReference type="NCBI Taxonomy" id="460523"/>
    <lineage>
        <taxon>Eukaryota</taxon>
        <taxon>Fungi</taxon>
        <taxon>Dikarya</taxon>
        <taxon>Ascomycota</taxon>
        <taxon>Saccharomycotina</taxon>
        <taxon>Pichiomycetes</taxon>
        <taxon>Pichiales</taxon>
        <taxon>Pichiaceae</taxon>
        <taxon>Ogataea</taxon>
    </lineage>
</organism>
<comment type="caution">
    <text evidence="1">The sequence shown here is derived from an EMBL/GenBank/DDBJ whole genome shotgun (WGS) entry which is preliminary data.</text>
</comment>
<dbReference type="EMBL" id="JAEUBD010001266">
    <property type="protein sequence ID" value="KAH3663213.1"/>
    <property type="molecule type" value="Genomic_DNA"/>
</dbReference>
<protein>
    <submittedName>
        <fullName evidence="1">Uncharacterized protein</fullName>
    </submittedName>
</protein>
<evidence type="ECO:0000313" key="2">
    <source>
        <dbReference type="Proteomes" id="UP000788993"/>
    </source>
</evidence>
<dbReference type="Proteomes" id="UP000788993">
    <property type="component" value="Unassembled WGS sequence"/>
</dbReference>
<proteinExistence type="predicted"/>
<evidence type="ECO:0000313" key="1">
    <source>
        <dbReference type="EMBL" id="KAH3663213.1"/>
    </source>
</evidence>
<accession>A0A9P8T1V8</accession>
<keyword evidence="2" id="KW-1185">Reference proteome</keyword>